<sequence length="95" mass="11283">MLASSPLELLESLEIVAATMPEVDRKTKHQVLKMWESQHPMNENVLDGLMCYIERGVKHYRDEVRRHLEEKADWERKRDEWNEPYLSMLAASETI</sequence>
<accession>A0A1G9TZR5</accession>
<dbReference type="STRING" id="1075417.SAMN05421823_11543"/>
<evidence type="ECO:0000313" key="1">
    <source>
        <dbReference type="EMBL" id="SDM53172.1"/>
    </source>
</evidence>
<gene>
    <name evidence="1" type="ORF">SAMN05421823_11543</name>
</gene>
<organism evidence="1 2">
    <name type="scientific">Catalinimonas alkaloidigena</name>
    <dbReference type="NCBI Taxonomy" id="1075417"/>
    <lineage>
        <taxon>Bacteria</taxon>
        <taxon>Pseudomonadati</taxon>
        <taxon>Bacteroidota</taxon>
        <taxon>Cytophagia</taxon>
        <taxon>Cytophagales</taxon>
        <taxon>Catalimonadaceae</taxon>
        <taxon>Catalinimonas</taxon>
    </lineage>
</organism>
<keyword evidence="2" id="KW-1185">Reference proteome</keyword>
<name>A0A1G9TZR5_9BACT</name>
<reference evidence="1 2" key="1">
    <citation type="submission" date="2016-10" db="EMBL/GenBank/DDBJ databases">
        <authorList>
            <person name="de Groot N.N."/>
        </authorList>
    </citation>
    <scope>NUCLEOTIDE SEQUENCE [LARGE SCALE GENOMIC DNA]</scope>
    <source>
        <strain evidence="1 2">DSM 25186</strain>
    </source>
</reference>
<dbReference type="Proteomes" id="UP000198510">
    <property type="component" value="Unassembled WGS sequence"/>
</dbReference>
<evidence type="ECO:0000313" key="2">
    <source>
        <dbReference type="Proteomes" id="UP000198510"/>
    </source>
</evidence>
<dbReference type="EMBL" id="FNFO01000015">
    <property type="protein sequence ID" value="SDM53172.1"/>
    <property type="molecule type" value="Genomic_DNA"/>
</dbReference>
<dbReference type="AlphaFoldDB" id="A0A1G9TZR5"/>
<protein>
    <submittedName>
        <fullName evidence="1">Uncharacterized protein</fullName>
    </submittedName>
</protein>
<proteinExistence type="predicted"/>